<proteinExistence type="predicted"/>
<keyword evidence="2" id="KW-1185">Reference proteome</keyword>
<dbReference type="EMBL" id="JACHFN010000011">
    <property type="protein sequence ID" value="MBB5235307.1"/>
    <property type="molecule type" value="Genomic_DNA"/>
</dbReference>
<organism evidence="1 2">
    <name type="scientific">Deinococcus budaensis</name>
    <dbReference type="NCBI Taxonomy" id="1665626"/>
    <lineage>
        <taxon>Bacteria</taxon>
        <taxon>Thermotogati</taxon>
        <taxon>Deinococcota</taxon>
        <taxon>Deinococci</taxon>
        <taxon>Deinococcales</taxon>
        <taxon>Deinococcaceae</taxon>
        <taxon>Deinococcus</taxon>
    </lineage>
</organism>
<name>A0A7W8GGQ4_9DEIO</name>
<protein>
    <recommendedName>
        <fullName evidence="3">Lipoprotein</fullName>
    </recommendedName>
</protein>
<reference evidence="1 2" key="1">
    <citation type="submission" date="2020-08" db="EMBL/GenBank/DDBJ databases">
        <title>Genomic Encyclopedia of Type Strains, Phase IV (KMG-IV): sequencing the most valuable type-strain genomes for metagenomic binning, comparative biology and taxonomic classification.</title>
        <authorList>
            <person name="Goeker M."/>
        </authorList>
    </citation>
    <scope>NUCLEOTIDE SEQUENCE [LARGE SCALE GENOMIC DNA]</scope>
    <source>
        <strain evidence="1 2">DSM 101791</strain>
    </source>
</reference>
<evidence type="ECO:0000313" key="2">
    <source>
        <dbReference type="Proteomes" id="UP000525389"/>
    </source>
</evidence>
<dbReference type="Proteomes" id="UP000525389">
    <property type="component" value="Unassembled WGS sequence"/>
</dbReference>
<comment type="caution">
    <text evidence="1">The sequence shown here is derived from an EMBL/GenBank/DDBJ whole genome shotgun (WGS) entry which is preliminary data.</text>
</comment>
<dbReference type="RefSeq" id="WP_184030314.1">
    <property type="nucleotide sequence ID" value="NZ_JACHFN010000011.1"/>
</dbReference>
<sequence length="261" mass="27244">MKNIALLTLTCSGLLLASCDRNPRPSDVTAVSGVLKEPTFNESTLTFGTQAWTGGAGTLIAEEFGGKELARTSLAADGSFNLPLPQTVAPELLTSLDVSDLNPVEGCTGTVTSSGQANGTGLDLRVDAAKDGEVAPAAFRFNKDSAGNYTSLTVTAGVLVYVDRAVTIKGTQTCTVEGTSASLNVDWQLRQGWNKTTIALDLKLTEDMFVGGVNLGSGSFPADWLYLGETDVASPLGAASLKAAGLNLTDLKARFQLPFFR</sequence>
<evidence type="ECO:0008006" key="3">
    <source>
        <dbReference type="Google" id="ProtNLM"/>
    </source>
</evidence>
<gene>
    <name evidence="1" type="ORF">HNQ09_002761</name>
</gene>
<accession>A0A7W8GGQ4</accession>
<dbReference type="AlphaFoldDB" id="A0A7W8GGQ4"/>
<evidence type="ECO:0000313" key="1">
    <source>
        <dbReference type="EMBL" id="MBB5235307.1"/>
    </source>
</evidence>
<dbReference type="PROSITE" id="PS51257">
    <property type="entry name" value="PROKAR_LIPOPROTEIN"/>
    <property type="match status" value="1"/>
</dbReference>